<dbReference type="EMBL" id="AP018046">
    <property type="protein sequence ID" value="BAX54685.1"/>
    <property type="molecule type" value="Genomic_DNA"/>
</dbReference>
<reference evidence="4" key="2">
    <citation type="submission" date="2017-05" db="EMBL/GenBank/DDBJ databases">
        <title>Whole genome sequence of fish pathogenic bacteria, Photobacterium damselae subsp. piscicida, strain 91-197, isolated from hybrid striped bass (Morone sp.) in USA.</title>
        <authorList>
            <person name="Teru Y."/>
            <person name="Hikima J."/>
            <person name="Kono T."/>
            <person name="Sakai M."/>
            <person name="Takano T."/>
            <person name="Hawke J.P."/>
            <person name="Takeyama H."/>
            <person name="Aoki T."/>
        </authorList>
    </citation>
    <scope>NUCLEOTIDE SEQUENCE [LARGE SCALE GENOMIC DNA]</scope>
    <source>
        <strain evidence="4">91-197</strain>
    </source>
</reference>
<evidence type="ECO:0000313" key="2">
    <source>
        <dbReference type="EMBL" id="BAX54685.1"/>
    </source>
</evidence>
<dbReference type="Pfam" id="PF13391">
    <property type="entry name" value="HNH_2"/>
    <property type="match status" value="1"/>
</dbReference>
<name>A0A1V1VFK4_PHODP</name>
<reference evidence="2" key="1">
    <citation type="journal article" date="2017" name="Genome Announc.">
        <title>Whole-Genome Sequence of Photobacterium damselae subsp. piscicida Strain 91-197, Isolated from Hybrid Striped Bass (Morone sp.) in the United States.</title>
        <authorList>
            <person name="Teru Y."/>
            <person name="Hikima J."/>
            <person name="Kono T."/>
            <person name="Sakai M."/>
            <person name="Takano T."/>
            <person name="Hawke J.P."/>
            <person name="Takeyama H."/>
            <person name="Aoki T."/>
        </authorList>
    </citation>
    <scope>NUCLEOTIDE SEQUENCE</scope>
    <source>
        <strain evidence="2">91-197</strain>
    </source>
</reference>
<dbReference type="EMBL" id="CP061855">
    <property type="protein sequence ID" value="QOD58726.1"/>
    <property type="molecule type" value="Genomic_DNA"/>
</dbReference>
<evidence type="ECO:0000313" key="5">
    <source>
        <dbReference type="Proteomes" id="UP000516656"/>
    </source>
</evidence>
<dbReference type="RefSeq" id="WP_086959182.1">
    <property type="nucleotide sequence ID" value="NZ_AP018046.1"/>
</dbReference>
<sequence>MTITLTRSIKTGDYVISVRVKKKDQYEAYFKEPPKVGSLQNRERAYALGGREMLARIIGEDSGSLIDDLFFGSLQNDYIDSSTLSLESDIAEIRDLEVSSTEKERLVATRLGQGDYRKELITLWGGCSLTKCNTKELLVASHIKPWRVSDNQERLDSFNGLLLVATVDKAFDSGLISFNDDGSILISEEFEEYQDIGIHTDMRIELKPENVHYLVYHREHVYRG</sequence>
<dbReference type="AlphaFoldDB" id="A0A1V1VFK4"/>
<evidence type="ECO:0000313" key="4">
    <source>
        <dbReference type="Proteomes" id="UP000218676"/>
    </source>
</evidence>
<protein>
    <submittedName>
        <fullName evidence="3">HNH endonuclease</fullName>
    </submittedName>
</protein>
<evidence type="ECO:0000259" key="1">
    <source>
        <dbReference type="Pfam" id="PF13391"/>
    </source>
</evidence>
<reference evidence="3 5" key="3">
    <citation type="submission" date="2020-09" db="EMBL/GenBank/DDBJ databases">
        <title>Complete, closed and curated genome sequences of Photobacterium damselae subsp. piscicida isolates from Australia indicate localised evolution and additional plasmid-borne pathogenicity mechanisms.</title>
        <authorList>
            <person name="Baseggio L."/>
            <person name="Silayeva O."/>
            <person name="Buller N."/>
            <person name="Landos M."/>
            <person name="Engelstaedter J."/>
            <person name="Barnes A.C."/>
        </authorList>
    </citation>
    <scope>NUCLEOTIDE SEQUENCE [LARGE SCALE GENOMIC DNA]</scope>
    <source>
        <strain evidence="3 5">AS-16-0540-1</strain>
    </source>
</reference>
<organism evidence="2 4">
    <name type="scientific">Photobacterium damsela subsp. piscicida</name>
    <name type="common">Pasteurella piscicida</name>
    <dbReference type="NCBI Taxonomy" id="38294"/>
    <lineage>
        <taxon>Bacteria</taxon>
        <taxon>Pseudomonadati</taxon>
        <taxon>Pseudomonadota</taxon>
        <taxon>Gammaproteobacteria</taxon>
        <taxon>Vibrionales</taxon>
        <taxon>Vibrionaceae</taxon>
        <taxon>Photobacterium</taxon>
    </lineage>
</organism>
<keyword evidence="3" id="KW-0540">Nuclease</keyword>
<feature type="domain" description="HNH nuclease" evidence="1">
    <location>
        <begin position="127"/>
        <end position="179"/>
    </location>
</feature>
<dbReference type="GO" id="GO:0004519">
    <property type="term" value="F:endonuclease activity"/>
    <property type="evidence" value="ECO:0007669"/>
    <property type="project" value="UniProtKB-KW"/>
</dbReference>
<dbReference type="Proteomes" id="UP000516656">
    <property type="component" value="Chromosome 2"/>
</dbReference>
<keyword evidence="3" id="KW-0255">Endonuclease</keyword>
<evidence type="ECO:0000313" key="3">
    <source>
        <dbReference type="EMBL" id="QOD58726.1"/>
    </source>
</evidence>
<dbReference type="InterPro" id="IPR003615">
    <property type="entry name" value="HNH_nuc"/>
</dbReference>
<keyword evidence="3" id="KW-0378">Hydrolase</keyword>
<gene>
    <name evidence="3" type="ORF">IC627_18170</name>
    <name evidence="2" type="ORF">PDPUS_2_00099</name>
</gene>
<proteinExistence type="predicted"/>
<accession>A0A1V1VFK4</accession>
<dbReference type="Proteomes" id="UP000218676">
    <property type="component" value="Chromosome 2"/>
</dbReference>